<gene>
    <name evidence="3" type="ORF">niasHT_002155</name>
</gene>
<dbReference type="CDD" id="cd00170">
    <property type="entry name" value="SEC14"/>
    <property type="match status" value="1"/>
</dbReference>
<dbReference type="Pfam" id="PF13716">
    <property type="entry name" value="CRAL_TRIO_2"/>
    <property type="match status" value="1"/>
</dbReference>
<name>A0ABD2M0X4_9BILA</name>
<dbReference type="InterPro" id="IPR008936">
    <property type="entry name" value="Rho_GTPase_activation_prot"/>
</dbReference>
<dbReference type="Gene3D" id="3.40.525.10">
    <property type="entry name" value="CRAL-TRIO lipid binding domain"/>
    <property type="match status" value="1"/>
</dbReference>
<dbReference type="PROSITE" id="PS50238">
    <property type="entry name" value="RHOGAP"/>
    <property type="match status" value="1"/>
</dbReference>
<dbReference type="InterPro" id="IPR001251">
    <property type="entry name" value="CRAL-TRIO_dom"/>
</dbReference>
<sequence length="463" mass="53440">MTDPSTHSNDINTTISRNNNDFVLDDCFADDDLLTPTEADGSFSFKNMPSTEMTKSFLERDNFESELGATQQDDPFGEDFCDISSNEIIDVFADGDLAGRPVIVFYAHRLPSNKNFDHYKFLRFIQFTLDKIVDSDYTIIYFHYGLRSNNKPPLKWLIQAYQLLDRRCIQKEFKGLYLVHPSRFIRFLWAVFQPFISFKFEQKMHYVNSLNELNSIISIVNLNLPEPIIRYDRSLHSATSSTVFDHNSAAFQSQPPRPTQQFNVSLKFILDHHPNSDLPPILLELISFLRVHGLKTEGIFRRSAPVTNIKELQHRINMGESIDFANDSMFHGDIQSSVTHAAVLLKTFLRSLGEPLITNKLYPELTLLNGIEKINRTDEIRRLVHKLPPENYLLLLKVIEFLVEVAQHSHQNLMDANNLSVVFGPNLTWPTDQQVPMVQLNNLNSFCYSLIKDFDKIFVDKIN</sequence>
<dbReference type="AlphaFoldDB" id="A0ABD2M0X4"/>
<dbReference type="SUPFAM" id="SSF52087">
    <property type="entry name" value="CRAL/TRIO domain"/>
    <property type="match status" value="1"/>
</dbReference>
<dbReference type="InterPro" id="IPR000198">
    <property type="entry name" value="RhoGAP_dom"/>
</dbReference>
<organism evidence="3 4">
    <name type="scientific">Heterodera trifolii</name>
    <dbReference type="NCBI Taxonomy" id="157864"/>
    <lineage>
        <taxon>Eukaryota</taxon>
        <taxon>Metazoa</taxon>
        <taxon>Ecdysozoa</taxon>
        <taxon>Nematoda</taxon>
        <taxon>Chromadorea</taxon>
        <taxon>Rhabditida</taxon>
        <taxon>Tylenchina</taxon>
        <taxon>Tylenchomorpha</taxon>
        <taxon>Tylenchoidea</taxon>
        <taxon>Heteroderidae</taxon>
        <taxon>Heteroderinae</taxon>
        <taxon>Heterodera</taxon>
    </lineage>
</organism>
<proteinExistence type="predicted"/>
<dbReference type="InterPro" id="IPR036865">
    <property type="entry name" value="CRAL-TRIO_dom_sf"/>
</dbReference>
<feature type="domain" description="CRAL-TRIO" evidence="1">
    <location>
        <begin position="79"/>
        <end position="236"/>
    </location>
</feature>
<dbReference type="SMART" id="SM00516">
    <property type="entry name" value="SEC14"/>
    <property type="match status" value="1"/>
</dbReference>
<protein>
    <submittedName>
        <fullName evidence="3">Uncharacterized protein</fullName>
    </submittedName>
</protein>
<accession>A0ABD2M0X4</accession>
<comment type="caution">
    <text evidence="3">The sequence shown here is derived from an EMBL/GenBank/DDBJ whole genome shotgun (WGS) entry which is preliminary data.</text>
</comment>
<reference evidence="3 4" key="1">
    <citation type="submission" date="2024-10" db="EMBL/GenBank/DDBJ databases">
        <authorList>
            <person name="Kim D."/>
        </authorList>
    </citation>
    <scope>NUCLEOTIDE SEQUENCE [LARGE SCALE GENOMIC DNA]</scope>
    <source>
        <strain evidence="3">BH-2024</strain>
    </source>
</reference>
<evidence type="ECO:0000259" key="1">
    <source>
        <dbReference type="PROSITE" id="PS50191"/>
    </source>
</evidence>
<dbReference type="EMBL" id="JBICBT010000197">
    <property type="protein sequence ID" value="KAL3121160.1"/>
    <property type="molecule type" value="Genomic_DNA"/>
</dbReference>
<keyword evidence="4" id="KW-1185">Reference proteome</keyword>
<evidence type="ECO:0000259" key="2">
    <source>
        <dbReference type="PROSITE" id="PS50238"/>
    </source>
</evidence>
<dbReference type="Gene3D" id="1.10.555.10">
    <property type="entry name" value="Rho GTPase activation protein"/>
    <property type="match status" value="1"/>
</dbReference>
<dbReference type="SMART" id="SM00324">
    <property type="entry name" value="RhoGAP"/>
    <property type="match status" value="1"/>
</dbReference>
<dbReference type="PANTHER" id="PTHR45808">
    <property type="entry name" value="RHO GTPASE-ACTIVATING PROTEIN 68F"/>
    <property type="match status" value="1"/>
</dbReference>
<dbReference type="Pfam" id="PF00620">
    <property type="entry name" value="RhoGAP"/>
    <property type="match status" value="1"/>
</dbReference>
<dbReference type="SUPFAM" id="SSF48350">
    <property type="entry name" value="GTPase activation domain, GAP"/>
    <property type="match status" value="1"/>
</dbReference>
<feature type="domain" description="Rho-GAP" evidence="2">
    <location>
        <begin position="264"/>
        <end position="458"/>
    </location>
</feature>
<dbReference type="Proteomes" id="UP001620626">
    <property type="component" value="Unassembled WGS sequence"/>
</dbReference>
<evidence type="ECO:0000313" key="3">
    <source>
        <dbReference type="EMBL" id="KAL3121160.1"/>
    </source>
</evidence>
<evidence type="ECO:0000313" key="4">
    <source>
        <dbReference type="Proteomes" id="UP001620626"/>
    </source>
</evidence>
<dbReference type="PANTHER" id="PTHR45808:SF2">
    <property type="entry name" value="RHO GTPASE-ACTIVATING PROTEIN 68F"/>
    <property type="match status" value="1"/>
</dbReference>
<dbReference type="PROSITE" id="PS50191">
    <property type="entry name" value="CRAL_TRIO"/>
    <property type="match status" value="1"/>
</dbReference>